<gene>
    <name evidence="3" type="ORF">CX676_04435</name>
</gene>
<dbReference type="PANTHER" id="PTHR31793">
    <property type="entry name" value="4-HYDROXYBENZOYL-COA THIOESTERASE FAMILY MEMBER"/>
    <property type="match status" value="1"/>
</dbReference>
<dbReference type="PANTHER" id="PTHR31793:SF27">
    <property type="entry name" value="NOVEL THIOESTERASE SUPERFAMILY DOMAIN AND SAPOSIN A-TYPE DOMAIN CONTAINING PROTEIN (0610012H03RIK)"/>
    <property type="match status" value="1"/>
</dbReference>
<dbReference type="EMBL" id="CP025430">
    <property type="protein sequence ID" value="AUH63506.1"/>
    <property type="molecule type" value="Genomic_DNA"/>
</dbReference>
<evidence type="ECO:0000313" key="4">
    <source>
        <dbReference type="Proteomes" id="UP000234530"/>
    </source>
</evidence>
<dbReference type="KEGG" id="pzh:CX676_04435"/>
<dbReference type="Pfam" id="PF13279">
    <property type="entry name" value="4HBT_2"/>
    <property type="match status" value="1"/>
</dbReference>
<evidence type="ECO:0000313" key="3">
    <source>
        <dbReference type="EMBL" id="AUH63506.1"/>
    </source>
</evidence>
<protein>
    <submittedName>
        <fullName evidence="3">Thioesterase</fullName>
    </submittedName>
</protein>
<reference evidence="3 4" key="1">
    <citation type="journal article" date="2013" name="Antonie Van Leeuwenhoek">
        <title>Paracoccus zhejiangensis sp. nov., isolated from activated sludge in wastewater-treatment system.</title>
        <authorList>
            <person name="Wu Z.G."/>
            <person name="Zhang D.F."/>
            <person name="Liu Y.L."/>
            <person name="Wang F."/>
            <person name="Jiang X."/>
            <person name="Li C."/>
            <person name="Li S.P."/>
            <person name="Hong Q."/>
            <person name="Li W.J."/>
        </authorList>
    </citation>
    <scope>NUCLEOTIDE SEQUENCE [LARGE SCALE GENOMIC DNA]</scope>
    <source>
        <strain evidence="3 4">J6</strain>
    </source>
</reference>
<evidence type="ECO:0000256" key="2">
    <source>
        <dbReference type="ARBA" id="ARBA00022801"/>
    </source>
</evidence>
<dbReference type="Proteomes" id="UP000234530">
    <property type="component" value="Chromosome"/>
</dbReference>
<name>A0A2H5EW23_9RHOB</name>
<dbReference type="RefSeq" id="WP_101751548.1">
    <property type="nucleotide sequence ID" value="NZ_CP025430.1"/>
</dbReference>
<accession>A0A2H5EW23</accession>
<dbReference type="SUPFAM" id="SSF54637">
    <property type="entry name" value="Thioesterase/thiol ester dehydrase-isomerase"/>
    <property type="match status" value="1"/>
</dbReference>
<dbReference type="GO" id="GO:0047617">
    <property type="term" value="F:fatty acyl-CoA hydrolase activity"/>
    <property type="evidence" value="ECO:0007669"/>
    <property type="project" value="TreeGrafter"/>
</dbReference>
<dbReference type="InterPro" id="IPR050563">
    <property type="entry name" value="4-hydroxybenzoyl-CoA_TE"/>
</dbReference>
<evidence type="ECO:0000256" key="1">
    <source>
        <dbReference type="ARBA" id="ARBA00005953"/>
    </source>
</evidence>
<organism evidence="3 4">
    <name type="scientific">Paracoccus zhejiangensis</name>
    <dbReference type="NCBI Taxonomy" id="1077935"/>
    <lineage>
        <taxon>Bacteria</taxon>
        <taxon>Pseudomonadati</taxon>
        <taxon>Pseudomonadota</taxon>
        <taxon>Alphaproteobacteria</taxon>
        <taxon>Rhodobacterales</taxon>
        <taxon>Paracoccaceae</taxon>
        <taxon>Paracoccus</taxon>
    </lineage>
</organism>
<comment type="similarity">
    <text evidence="1">Belongs to the 4-hydroxybenzoyl-CoA thioesterase family.</text>
</comment>
<sequence length="146" mass="15872">MAAARREPPALSDFPLQSFEKLRYSDTDRLGHVNNAVFSTMLETGRVDFLLAGETALNAPGSVFVIARLELDYLAEVTWPGNVDIGTGVLSVGRSSMTLRQALFQHGRCVADATTVLVQMNEETRRPQPLTDAAVTRLNGLTVPQA</sequence>
<dbReference type="InterPro" id="IPR029069">
    <property type="entry name" value="HotDog_dom_sf"/>
</dbReference>
<proteinExistence type="inferred from homology"/>
<dbReference type="OrthoDB" id="9801517at2"/>
<dbReference type="Gene3D" id="3.10.129.10">
    <property type="entry name" value="Hotdog Thioesterase"/>
    <property type="match status" value="1"/>
</dbReference>
<dbReference type="AlphaFoldDB" id="A0A2H5EW23"/>
<keyword evidence="4" id="KW-1185">Reference proteome</keyword>
<keyword evidence="2" id="KW-0378">Hydrolase</keyword>
<dbReference type="CDD" id="cd00586">
    <property type="entry name" value="4HBT"/>
    <property type="match status" value="1"/>
</dbReference>